<dbReference type="InterPro" id="IPR034005">
    <property type="entry name" value="M3A_DCP"/>
</dbReference>
<dbReference type="CDD" id="cd06456">
    <property type="entry name" value="M3A_DCP"/>
    <property type="match status" value="1"/>
</dbReference>
<gene>
    <name evidence="9" type="ORF">ACFOEX_11125</name>
</gene>
<dbReference type="SUPFAM" id="SSF55486">
    <property type="entry name" value="Metalloproteases ('zincins'), catalytic domain"/>
    <property type="match status" value="1"/>
</dbReference>
<keyword evidence="3 7" id="KW-0479">Metal-binding</keyword>
<dbReference type="InterPro" id="IPR024079">
    <property type="entry name" value="MetalloPept_cat_dom_sf"/>
</dbReference>
<feature type="domain" description="Peptidase M3A/M3B catalytic" evidence="8">
    <location>
        <begin position="230"/>
        <end position="677"/>
    </location>
</feature>
<dbReference type="Gene3D" id="3.40.390.10">
    <property type="entry name" value="Collagenase (Catalytic Domain)"/>
    <property type="match status" value="1"/>
</dbReference>
<evidence type="ECO:0000259" key="8">
    <source>
        <dbReference type="Pfam" id="PF01432"/>
    </source>
</evidence>
<evidence type="ECO:0000256" key="7">
    <source>
        <dbReference type="RuleBase" id="RU003435"/>
    </source>
</evidence>
<dbReference type="Gene3D" id="1.10.1370.40">
    <property type="match status" value="1"/>
</dbReference>
<evidence type="ECO:0000256" key="3">
    <source>
        <dbReference type="ARBA" id="ARBA00022723"/>
    </source>
</evidence>
<keyword evidence="2 7" id="KW-0645">Protease</keyword>
<dbReference type="EMBL" id="JBHRUV010000061">
    <property type="protein sequence ID" value="MFC3266896.1"/>
    <property type="molecule type" value="Genomic_DNA"/>
</dbReference>
<dbReference type="Proteomes" id="UP001595536">
    <property type="component" value="Unassembled WGS sequence"/>
</dbReference>
<name>A0ABV7LHH8_9HYPH</name>
<keyword evidence="6 7" id="KW-0482">Metalloprotease</keyword>
<keyword evidence="10" id="KW-1185">Reference proteome</keyword>
<dbReference type="InterPro" id="IPR001567">
    <property type="entry name" value="Pept_M3A_M3B_dom"/>
</dbReference>
<evidence type="ECO:0000256" key="5">
    <source>
        <dbReference type="ARBA" id="ARBA00022833"/>
    </source>
</evidence>
<dbReference type="Pfam" id="PF01432">
    <property type="entry name" value="Peptidase_M3"/>
    <property type="match status" value="1"/>
</dbReference>
<comment type="caution">
    <text evidence="9">The sequence shown here is derived from an EMBL/GenBank/DDBJ whole genome shotgun (WGS) entry which is preliminary data.</text>
</comment>
<comment type="cofactor">
    <cofactor evidence="7">
        <name>Zn(2+)</name>
        <dbReference type="ChEBI" id="CHEBI:29105"/>
    </cofactor>
    <text evidence="7">Binds 1 zinc ion.</text>
</comment>
<evidence type="ECO:0000313" key="9">
    <source>
        <dbReference type="EMBL" id="MFC3266896.1"/>
    </source>
</evidence>
<evidence type="ECO:0000256" key="4">
    <source>
        <dbReference type="ARBA" id="ARBA00022801"/>
    </source>
</evidence>
<dbReference type="PANTHER" id="PTHR43660">
    <property type="entry name" value="DIPEPTIDYL CARBOXYPEPTIDASE"/>
    <property type="match status" value="1"/>
</dbReference>
<evidence type="ECO:0000256" key="2">
    <source>
        <dbReference type="ARBA" id="ARBA00022670"/>
    </source>
</evidence>
<dbReference type="InterPro" id="IPR024077">
    <property type="entry name" value="Neurolysin/TOP_dom2"/>
</dbReference>
<keyword evidence="5 7" id="KW-0862">Zinc</keyword>
<evidence type="ECO:0000256" key="1">
    <source>
        <dbReference type="ARBA" id="ARBA00006040"/>
    </source>
</evidence>
<evidence type="ECO:0000256" key="6">
    <source>
        <dbReference type="ARBA" id="ARBA00023049"/>
    </source>
</evidence>
<comment type="similarity">
    <text evidence="1 7">Belongs to the peptidase M3 family.</text>
</comment>
<dbReference type="PANTHER" id="PTHR43660:SF1">
    <property type="entry name" value="DIPEPTIDYL CARBOXYPEPTIDASE"/>
    <property type="match status" value="1"/>
</dbReference>
<keyword evidence="4 7" id="KW-0378">Hydrolase</keyword>
<sequence>MTDAVPADARANPLLAPWTTPFGVPPFGAFTPADFREAFRVALEAHAAEIAAIAGADAPPTFDNVLVALERSGALLRRVSAVFFNLCSADATPELQELEREMAPALARHYNAIYLNGRLYARLAAVPADGLDPAAARLLERRLSGFRRAGAALPPGPRARLADIAARLAELGATFSQNVLADENAWRLQLGPDDPDGLPEDLLDAAAQAARERGLEGRVITLSRALLEPFLQYSARRDLRERAFRAFASRGGNGDAHDNGAVIAETLALRAERAKLLGYDSYAACRLDDSMARTPEAAAKLLDSVWRPARERALADQEALAQLAAADGINALEPWDWRHYAARLRQEQAAFDEQALKPWLQLDRMIEAAFHVAHRLFGLSFTPRPDLPRWRGEVRAWEVTDAGGRHVAVFYGDYFARPGKRGGAWMSSLRVQDALEGERPVVVNVMNFARPPEGRPALLSFDEARTLFHEFGHALHGMLSDVPYPSMAGTSVARDFVEFPSQLYEHWLEQPEVLQRFATHWRTGEPMPQEMLRRLLEGRNADQGFATVEYAASAIVDLRLHQLADVSGLDIDAFEAKTLEDIGMPRAIIMRHRPRHFLHVFAGEGYASAYYSYLWSEVLDADGFNAFRERGDIFDAELARRLRDYVYAAGDMRDPREAWLAFRGREADPRALLEKRGLAA</sequence>
<evidence type="ECO:0000313" key="10">
    <source>
        <dbReference type="Proteomes" id="UP001595536"/>
    </source>
</evidence>
<dbReference type="InterPro" id="IPR045090">
    <property type="entry name" value="Pept_M3A_M3B"/>
</dbReference>
<organism evidence="9 10">
    <name type="scientific">Camelimonas abortus</name>
    <dbReference type="NCBI Taxonomy" id="1017184"/>
    <lineage>
        <taxon>Bacteria</taxon>
        <taxon>Pseudomonadati</taxon>
        <taxon>Pseudomonadota</taxon>
        <taxon>Alphaproteobacteria</taxon>
        <taxon>Hyphomicrobiales</taxon>
        <taxon>Chelatococcaceae</taxon>
        <taxon>Camelimonas</taxon>
    </lineage>
</organism>
<protein>
    <submittedName>
        <fullName evidence="9">M3 family metallopeptidase</fullName>
    </submittedName>
</protein>
<accession>A0ABV7LHH8</accession>
<dbReference type="Gene3D" id="1.10.1370.10">
    <property type="entry name" value="Neurolysin, domain 3"/>
    <property type="match status" value="1"/>
</dbReference>
<reference evidence="10" key="1">
    <citation type="journal article" date="2019" name="Int. J. Syst. Evol. Microbiol.">
        <title>The Global Catalogue of Microorganisms (GCM) 10K type strain sequencing project: providing services to taxonomists for standard genome sequencing and annotation.</title>
        <authorList>
            <consortium name="The Broad Institute Genomics Platform"/>
            <consortium name="The Broad Institute Genome Sequencing Center for Infectious Disease"/>
            <person name="Wu L."/>
            <person name="Ma J."/>
        </authorList>
    </citation>
    <scope>NUCLEOTIDE SEQUENCE [LARGE SCALE GENOMIC DNA]</scope>
    <source>
        <strain evidence="10">CCM 7941</strain>
    </source>
</reference>
<proteinExistence type="inferred from homology"/>
<dbReference type="RefSeq" id="WP_376830701.1">
    <property type="nucleotide sequence ID" value="NZ_JBHLWR010000006.1"/>
</dbReference>